<feature type="compositionally biased region" description="Polar residues" evidence="3">
    <location>
        <begin position="501"/>
        <end position="511"/>
    </location>
</feature>
<dbReference type="InterPro" id="IPR025928">
    <property type="entry name" value="Flocculin_t3_rpt"/>
</dbReference>
<dbReference type="Proteomes" id="UP000038830">
    <property type="component" value="Unassembled WGS sequence"/>
</dbReference>
<evidence type="ECO:0000256" key="1">
    <source>
        <dbReference type="ARBA" id="ARBA00022729"/>
    </source>
</evidence>
<feature type="chain" id="PRO_5005216587" evidence="4">
    <location>
        <begin position="21"/>
        <end position="989"/>
    </location>
</feature>
<feature type="compositionally biased region" description="Low complexity" evidence="3">
    <location>
        <begin position="422"/>
        <end position="500"/>
    </location>
</feature>
<evidence type="ECO:0000313" key="6">
    <source>
        <dbReference type="Proteomes" id="UP000038830"/>
    </source>
</evidence>
<feature type="region of interest" description="Disordered" evidence="3">
    <location>
        <begin position="422"/>
        <end position="517"/>
    </location>
</feature>
<gene>
    <name evidence="5" type="ORF">BN1211_5181</name>
</gene>
<protein>
    <submittedName>
        <fullName evidence="5">Uncharacterized protein</fullName>
    </submittedName>
</protein>
<reference evidence="6" key="1">
    <citation type="journal article" date="2015" name="J. Biotechnol.">
        <title>The structure of the Cyberlindnera jadinii genome and its relation to Candida utilis analyzed by the occurrence of single nucleotide polymorphisms.</title>
        <authorList>
            <person name="Rupp O."/>
            <person name="Brinkrolf K."/>
            <person name="Buerth C."/>
            <person name="Kunigo M."/>
            <person name="Schneider J."/>
            <person name="Jaenicke S."/>
            <person name="Goesmann A."/>
            <person name="Puehler A."/>
            <person name="Jaeger K.-E."/>
            <person name="Ernst J.F."/>
        </authorList>
    </citation>
    <scope>NUCLEOTIDE SEQUENCE [LARGE SCALE GENOMIC DNA]</scope>
    <source>
        <strain evidence="6">ATCC 18201 / CBS 1600 / BCRC 20928 / JCM 3617 / NBRC 0987 / NRRL Y-1542</strain>
    </source>
</reference>
<feature type="region of interest" description="Disordered" evidence="3">
    <location>
        <begin position="125"/>
        <end position="159"/>
    </location>
</feature>
<proteinExistence type="predicted"/>
<evidence type="ECO:0000256" key="2">
    <source>
        <dbReference type="ARBA" id="ARBA00023180"/>
    </source>
</evidence>
<keyword evidence="1 4" id="KW-0732">Signal</keyword>
<evidence type="ECO:0000313" key="5">
    <source>
        <dbReference type="EMBL" id="CEP24373.1"/>
    </source>
</evidence>
<accession>A0A0H5C852</accession>
<feature type="region of interest" description="Disordered" evidence="3">
    <location>
        <begin position="672"/>
        <end position="711"/>
    </location>
</feature>
<evidence type="ECO:0000256" key="4">
    <source>
        <dbReference type="SAM" id="SignalP"/>
    </source>
</evidence>
<organism evidence="5 6">
    <name type="scientific">Cyberlindnera jadinii (strain ATCC 18201 / CBS 1600 / BCRC 20928 / JCM 3617 / NBRC 0987 / NRRL Y-1542)</name>
    <name type="common">Torula yeast</name>
    <name type="synonym">Candida utilis</name>
    <dbReference type="NCBI Taxonomy" id="983966"/>
    <lineage>
        <taxon>Eukaryota</taxon>
        <taxon>Fungi</taxon>
        <taxon>Dikarya</taxon>
        <taxon>Ascomycota</taxon>
        <taxon>Saccharomycotina</taxon>
        <taxon>Saccharomycetes</taxon>
        <taxon>Phaffomycetales</taxon>
        <taxon>Phaffomycetaceae</taxon>
        <taxon>Cyberlindnera</taxon>
    </lineage>
</organism>
<feature type="signal peptide" evidence="4">
    <location>
        <begin position="1"/>
        <end position="20"/>
    </location>
</feature>
<dbReference type="AlphaFoldDB" id="A0A0H5C852"/>
<name>A0A0H5C852_CYBJN</name>
<keyword evidence="2" id="KW-0325">Glycoprotein</keyword>
<sequence length="989" mass="104401">MKGLFTSLGSRLFFIALACGLPAGKPHANANGLADSNDEYNVCASYDCMSSCDTLVTVAKYCSLNETDSYSGPYDTDCLCSPTSDFLSYYPACMDCGWTLWDSYAQFLTAALSACETLAIEPTGSTRCSSTSPGASEGTNTGNPTAVLPEVTTPASTPEVSGEYADETLVWTLTIPSTYGPLKSVSITAEKKPYIRDDYNFTNVELIIDGKSTEEHLFTNITDDQVYANYSGAFAEQDGSFVLNIYADPYAEYEWSAIVQVMFILEDGTYEYMYANELRISAPDMPSTTSMLPTASPVLSGYYVDDELTWEVEFPGAAGIWTYVSVWLTRNGTEYDGYNFTDAAGYIDGVEVKQFSFYLYGPSTGRAYCYENPDEDGSLILLFNTGITNGTVWVATADITVQARDQEGSYVWPKVRATVTSTSASPSSASSSSVSSSSASSSSVSSSSVSSSTSSSSSVSSSSVSSSTANLSSKISSSIPPEMSSSSTSMETQSSISESSNIVRPTSTPSANDFDLSGFQEGEVPSYSSYGDLVWTLTIPENLGPWISLYVTFSNNGTENNQYSYNLGLGYIDSVNTFNQSMLTPDTVAFQVPGNISETNIVNFAVSGEPYPDTSIWTSIVTILMEVPYDTRLSKRSSFLEWTLEATIEGNATNSSSEALISSSTVSSSMSSLLSSEESGSSSVLEPSGSPEGSVSELSEETTSSISESVQSSSSQTSVFTAEAEITSTSTIEDISTTVITVTSCDEDVCITTGVTTGVVIITITENGIVSSYTTYCPTTTEFDLRTTVITVTSCEEDICTKIPVTTGITTITTTENGKLATYTTFCEVPQTPKVYTQVVTSTVESCVGETCSEVPITKTIKVTVTTSIGEGIAKTSKAITETVTLEEATITRASTMVSRTGIKSGEEITQALPVSTKASITTNVAGSGGATTSSNIGLGSTGAMGTVGAAGTTGAAESEIAITTFEGSAPSVISNSILAIAIFGLLLF</sequence>
<feature type="compositionally biased region" description="Polar residues" evidence="3">
    <location>
        <begin position="125"/>
        <end position="144"/>
    </location>
</feature>
<evidence type="ECO:0000256" key="3">
    <source>
        <dbReference type="SAM" id="MobiDB-lite"/>
    </source>
</evidence>
<dbReference type="Pfam" id="PF13928">
    <property type="entry name" value="Flocculin_t3"/>
    <property type="match status" value="2"/>
</dbReference>
<dbReference type="EMBL" id="CDQK01000006">
    <property type="protein sequence ID" value="CEP24373.1"/>
    <property type="molecule type" value="Genomic_DNA"/>
</dbReference>